<comment type="caution">
    <text evidence="1">The sequence shown here is derived from an EMBL/GenBank/DDBJ whole genome shotgun (WGS) entry which is preliminary data.</text>
</comment>
<organism evidence="1 2">
    <name type="scientific">Brassica cretica</name>
    <name type="common">Mustard</name>
    <dbReference type="NCBI Taxonomy" id="69181"/>
    <lineage>
        <taxon>Eukaryota</taxon>
        <taxon>Viridiplantae</taxon>
        <taxon>Streptophyta</taxon>
        <taxon>Embryophyta</taxon>
        <taxon>Tracheophyta</taxon>
        <taxon>Spermatophyta</taxon>
        <taxon>Magnoliopsida</taxon>
        <taxon>eudicotyledons</taxon>
        <taxon>Gunneridae</taxon>
        <taxon>Pentapetalae</taxon>
        <taxon>rosids</taxon>
        <taxon>malvids</taxon>
        <taxon>Brassicales</taxon>
        <taxon>Brassicaceae</taxon>
        <taxon>Brassiceae</taxon>
        <taxon>Brassica</taxon>
    </lineage>
</organism>
<protein>
    <submittedName>
        <fullName evidence="1">Uncharacterized protein</fullName>
    </submittedName>
</protein>
<gene>
    <name evidence="1" type="ORF">DY000_02022167</name>
</gene>
<dbReference type="EMBL" id="QGKV02000299">
    <property type="protein sequence ID" value="KAF3593550.1"/>
    <property type="molecule type" value="Genomic_DNA"/>
</dbReference>
<accession>A0ABQ7EAF7</accession>
<reference evidence="1 2" key="1">
    <citation type="journal article" date="2020" name="BMC Genomics">
        <title>Intraspecific diversification of the crop wild relative Brassica cretica Lam. using demographic model selection.</title>
        <authorList>
            <person name="Kioukis A."/>
            <person name="Michalopoulou V.A."/>
            <person name="Briers L."/>
            <person name="Pirintsos S."/>
            <person name="Studholme D.J."/>
            <person name="Pavlidis P."/>
            <person name="Sarris P.F."/>
        </authorList>
    </citation>
    <scope>NUCLEOTIDE SEQUENCE [LARGE SCALE GENOMIC DNA]</scope>
    <source>
        <strain evidence="2">cv. PFS-1207/04</strain>
    </source>
</reference>
<evidence type="ECO:0000313" key="2">
    <source>
        <dbReference type="Proteomes" id="UP000266723"/>
    </source>
</evidence>
<proteinExistence type="predicted"/>
<evidence type="ECO:0000313" key="1">
    <source>
        <dbReference type="EMBL" id="KAF3593550.1"/>
    </source>
</evidence>
<sequence length="98" mass="10856">MCSSFNFPHPTTTADDLENLYNMYGVDRSVVLDLVGTHETPETVDVMATSDFSVGKLDLPQILEDLPEDFFEKVPSAADDVAKCSGDRFEDGEFSNEE</sequence>
<dbReference type="Proteomes" id="UP000266723">
    <property type="component" value="Unassembled WGS sequence"/>
</dbReference>
<name>A0ABQ7EAF7_BRACR</name>
<keyword evidence="2" id="KW-1185">Reference proteome</keyword>